<accession>A0A834MSK1</accession>
<evidence type="ECO:0000313" key="3">
    <source>
        <dbReference type="Proteomes" id="UP000614350"/>
    </source>
</evidence>
<name>A0A834MSK1_VESVU</name>
<sequence length="149" mass="16660">MNREYAVLPNHREDTIPESNRFQVVMSLGVIRLVPYLRISRSLPFLVEAKRKSLTVRRTEAVRQKARRAEEEEEEEEEEKKRRKEKEGGGQGGEGGEEGGGRGGGGGREGGDSRCISADSTREEDTTARGYPVVGVLPRRDEEVLGYRS</sequence>
<organism evidence="2 3">
    <name type="scientific">Vespula vulgaris</name>
    <name type="common">Yellow jacket</name>
    <name type="synonym">Wasp</name>
    <dbReference type="NCBI Taxonomy" id="7454"/>
    <lineage>
        <taxon>Eukaryota</taxon>
        <taxon>Metazoa</taxon>
        <taxon>Ecdysozoa</taxon>
        <taxon>Arthropoda</taxon>
        <taxon>Hexapoda</taxon>
        <taxon>Insecta</taxon>
        <taxon>Pterygota</taxon>
        <taxon>Neoptera</taxon>
        <taxon>Endopterygota</taxon>
        <taxon>Hymenoptera</taxon>
        <taxon>Apocrita</taxon>
        <taxon>Aculeata</taxon>
        <taxon>Vespoidea</taxon>
        <taxon>Vespidae</taxon>
        <taxon>Vespinae</taxon>
        <taxon>Vespula</taxon>
    </lineage>
</organism>
<dbReference type="AlphaFoldDB" id="A0A834MSK1"/>
<feature type="region of interest" description="Disordered" evidence="1">
    <location>
        <begin position="54"/>
        <end position="134"/>
    </location>
</feature>
<gene>
    <name evidence="2" type="ORF">HZH66_013546</name>
</gene>
<proteinExistence type="predicted"/>
<reference evidence="2" key="1">
    <citation type="journal article" date="2020" name="G3 (Bethesda)">
        <title>High-Quality Assemblies for Three Invasive Social Wasps from the &lt;i&gt;Vespula&lt;/i&gt; Genus.</title>
        <authorList>
            <person name="Harrop T.W.R."/>
            <person name="Guhlin J."/>
            <person name="McLaughlin G.M."/>
            <person name="Permina E."/>
            <person name="Stockwell P."/>
            <person name="Gilligan J."/>
            <person name="Le Lec M.F."/>
            <person name="Gruber M.A.M."/>
            <person name="Quinn O."/>
            <person name="Lovegrove M."/>
            <person name="Duncan E.J."/>
            <person name="Remnant E.J."/>
            <person name="Van Eeckhoven J."/>
            <person name="Graham B."/>
            <person name="Knapp R.A."/>
            <person name="Langford K.W."/>
            <person name="Kronenberg Z."/>
            <person name="Press M.O."/>
            <person name="Eacker S.M."/>
            <person name="Wilson-Rankin E.E."/>
            <person name="Purcell J."/>
            <person name="Lester P.J."/>
            <person name="Dearden P.K."/>
        </authorList>
    </citation>
    <scope>NUCLEOTIDE SEQUENCE</scope>
    <source>
        <strain evidence="2">Marl-1</strain>
    </source>
</reference>
<protein>
    <submittedName>
        <fullName evidence="2">Uncharacterized protein</fullName>
    </submittedName>
</protein>
<keyword evidence="3" id="KW-1185">Reference proteome</keyword>
<evidence type="ECO:0000313" key="2">
    <source>
        <dbReference type="EMBL" id="KAF7382114.1"/>
    </source>
</evidence>
<dbReference type="Proteomes" id="UP000614350">
    <property type="component" value="Unassembled WGS sequence"/>
</dbReference>
<evidence type="ECO:0000256" key="1">
    <source>
        <dbReference type="SAM" id="MobiDB-lite"/>
    </source>
</evidence>
<comment type="caution">
    <text evidence="2">The sequence shown here is derived from an EMBL/GenBank/DDBJ whole genome shotgun (WGS) entry which is preliminary data.</text>
</comment>
<dbReference type="EMBL" id="JACSEA010000019">
    <property type="protein sequence ID" value="KAF7382114.1"/>
    <property type="molecule type" value="Genomic_DNA"/>
</dbReference>
<feature type="compositionally biased region" description="Basic and acidic residues" evidence="1">
    <location>
        <begin position="57"/>
        <end position="70"/>
    </location>
</feature>